<dbReference type="AlphaFoldDB" id="S0EU42"/>
<name>S0EU42_CHTCT</name>
<dbReference type="InParanoid" id="S0EU42"/>
<dbReference type="STRING" id="454171.CP488_02744"/>
<organism evidence="2 3">
    <name type="scientific">Chthonomonas calidirosea (strain DSM 23976 / ICMP 18418 / T49)</name>
    <dbReference type="NCBI Taxonomy" id="1303518"/>
    <lineage>
        <taxon>Bacteria</taxon>
        <taxon>Bacillati</taxon>
        <taxon>Armatimonadota</taxon>
        <taxon>Chthonomonadia</taxon>
        <taxon>Chthonomonadales</taxon>
        <taxon>Chthonomonadaceae</taxon>
        <taxon>Chthonomonas</taxon>
    </lineage>
</organism>
<dbReference type="EMBL" id="HF951689">
    <property type="protein sequence ID" value="CCW35171.1"/>
    <property type="molecule type" value="Genomic_DNA"/>
</dbReference>
<keyword evidence="1" id="KW-0472">Membrane</keyword>
<evidence type="ECO:0000256" key="1">
    <source>
        <dbReference type="SAM" id="Phobius"/>
    </source>
</evidence>
<reference evidence="3" key="1">
    <citation type="submission" date="2013-03" db="EMBL/GenBank/DDBJ databases">
        <title>Genome sequence of Chthonomonas calidirosea, the first sequenced genome from the Armatimonadetes phylum (formally candidate division OP10).</title>
        <authorList>
            <person name="Lee K.C.Y."/>
            <person name="Morgan X.C."/>
            <person name="Dunfield P.F."/>
            <person name="Tamas I."/>
            <person name="Houghton K.M."/>
            <person name="Vyssotski M."/>
            <person name="Ryan J.L.J."/>
            <person name="Lagutin K."/>
            <person name="McDonald I.R."/>
            <person name="Stott M.B."/>
        </authorList>
    </citation>
    <scope>NUCLEOTIDE SEQUENCE [LARGE SCALE GENOMIC DNA]</scope>
    <source>
        <strain evidence="3">DSM 23976 / ICMP 18418 / T49</strain>
    </source>
</reference>
<sequence>MQLNANPLNSVGGIQRVVCAWKRLFASKIIVFVVVACGVIFGLIFSIQRREIARAHRLYAQARAEIQRDGLPLTVDSLVPFKVPDSQNAARFYLKVFADYRANPNWGGLEAAALDFPNKPHSALAHQAALDYMRATEPEVKLIEKAVTFPYCDFHYEWKWVVAASKPFYARFRQLARLLYLDAYLLDNEGQPIQALDRLELAAKMAKQVVAEDPSENALLVSCAIYGIIHKEWLRIVQHHPNDPVVLQHALEVNHVIPRTFDLCWSIREEVYTAVALGNELRRHPKEAVELMQQEGIAKSPAKIPWWKQLWERLIGRGAPIAEEMTPEQLDVVEARALDYFHKVFGILKRSPQDMLQTKRALQQLDNETDTRAKAAPSQYLIQQIVTLSPFTYITDHLFTHEIRWWARESLAQKWLYRCKYGVTPSDTKLLSLLKGMPPEVRDALFPAPTHLDARPKAISNTP</sequence>
<evidence type="ECO:0000313" key="3">
    <source>
        <dbReference type="Proteomes" id="UP000014227"/>
    </source>
</evidence>
<keyword evidence="1" id="KW-1133">Transmembrane helix</keyword>
<protein>
    <submittedName>
        <fullName evidence="2">Uncharacterized protein</fullName>
    </submittedName>
</protein>
<dbReference type="KEGG" id="ccz:CCALI_01353"/>
<dbReference type="HOGENOM" id="CLU_590116_0_0_0"/>
<feature type="transmembrane region" description="Helical" evidence="1">
    <location>
        <begin position="25"/>
        <end position="47"/>
    </location>
</feature>
<keyword evidence="1" id="KW-0812">Transmembrane</keyword>
<evidence type="ECO:0000313" key="2">
    <source>
        <dbReference type="EMBL" id="CCW35171.1"/>
    </source>
</evidence>
<dbReference type="PATRIC" id="fig|1303518.3.peg.1384"/>
<accession>S0EU42</accession>
<dbReference type="Proteomes" id="UP000014227">
    <property type="component" value="Chromosome I"/>
</dbReference>
<keyword evidence="3" id="KW-1185">Reference proteome</keyword>
<proteinExistence type="predicted"/>
<gene>
    <name evidence="2" type="ORF">CCALI_01353</name>
</gene>